<keyword evidence="3" id="KW-0378">Hydrolase</keyword>
<dbReference type="SUPFAM" id="SSF54001">
    <property type="entry name" value="Cysteine proteinases"/>
    <property type="match status" value="1"/>
</dbReference>
<evidence type="ECO:0000256" key="4">
    <source>
        <dbReference type="ARBA" id="ARBA00022807"/>
    </source>
</evidence>
<evidence type="ECO:0000256" key="5">
    <source>
        <dbReference type="SAM" id="MobiDB-lite"/>
    </source>
</evidence>
<evidence type="ECO:0000256" key="3">
    <source>
        <dbReference type="ARBA" id="ARBA00022801"/>
    </source>
</evidence>
<dbReference type="EMBL" id="JACGWO010000009">
    <property type="protein sequence ID" value="KAK4419681.1"/>
    <property type="molecule type" value="Genomic_DNA"/>
</dbReference>
<dbReference type="PANTHER" id="PTHR46915">
    <property type="entry name" value="UBIQUITIN-LIKE PROTEASE 4-RELATED"/>
    <property type="match status" value="1"/>
</dbReference>
<evidence type="ECO:0000256" key="1">
    <source>
        <dbReference type="ARBA" id="ARBA00005234"/>
    </source>
</evidence>
<keyword evidence="8" id="KW-1185">Reference proteome</keyword>
<dbReference type="Proteomes" id="UP001293254">
    <property type="component" value="Unassembled WGS sequence"/>
</dbReference>
<dbReference type="PANTHER" id="PTHR46915:SF6">
    <property type="entry name" value="CYSTEINE PROTEINASES SUPERFAMILY PROTEIN"/>
    <property type="match status" value="1"/>
</dbReference>
<dbReference type="GO" id="GO:0006508">
    <property type="term" value="P:proteolysis"/>
    <property type="evidence" value="ECO:0007669"/>
    <property type="project" value="UniProtKB-KW"/>
</dbReference>
<dbReference type="Pfam" id="PF02902">
    <property type="entry name" value="Peptidase_C48"/>
    <property type="match status" value="1"/>
</dbReference>
<keyword evidence="2" id="KW-0645">Protease</keyword>
<feature type="compositionally biased region" description="Basic residues" evidence="5">
    <location>
        <begin position="11"/>
        <end position="21"/>
    </location>
</feature>
<dbReference type="GO" id="GO:0016926">
    <property type="term" value="P:protein desumoylation"/>
    <property type="evidence" value="ECO:0007669"/>
    <property type="project" value="UniProtKB-ARBA"/>
</dbReference>
<dbReference type="InterPro" id="IPR038765">
    <property type="entry name" value="Papain-like_cys_pep_sf"/>
</dbReference>
<keyword evidence="4" id="KW-0788">Thiol protease</keyword>
<feature type="region of interest" description="Disordered" evidence="5">
    <location>
        <begin position="1"/>
        <end position="22"/>
    </location>
</feature>
<feature type="domain" description="Ubiquitin-like protease family profile" evidence="6">
    <location>
        <begin position="158"/>
        <end position="343"/>
    </location>
</feature>
<proteinExistence type="inferred from homology"/>
<evidence type="ECO:0000313" key="7">
    <source>
        <dbReference type="EMBL" id="KAK4419681.1"/>
    </source>
</evidence>
<dbReference type="GO" id="GO:0008234">
    <property type="term" value="F:cysteine-type peptidase activity"/>
    <property type="evidence" value="ECO:0007669"/>
    <property type="project" value="UniProtKB-KW"/>
</dbReference>
<protein>
    <recommendedName>
        <fullName evidence="6">Ubiquitin-like protease family profile domain-containing protein</fullName>
    </recommendedName>
</protein>
<reference evidence="7" key="2">
    <citation type="journal article" date="2024" name="Plant">
        <title>Genomic evolution and insights into agronomic trait innovations of Sesamum species.</title>
        <authorList>
            <person name="Miao H."/>
            <person name="Wang L."/>
            <person name="Qu L."/>
            <person name="Liu H."/>
            <person name="Sun Y."/>
            <person name="Le M."/>
            <person name="Wang Q."/>
            <person name="Wei S."/>
            <person name="Zheng Y."/>
            <person name="Lin W."/>
            <person name="Duan Y."/>
            <person name="Cao H."/>
            <person name="Xiong S."/>
            <person name="Wang X."/>
            <person name="Wei L."/>
            <person name="Li C."/>
            <person name="Ma Q."/>
            <person name="Ju M."/>
            <person name="Zhao R."/>
            <person name="Li G."/>
            <person name="Mu C."/>
            <person name="Tian Q."/>
            <person name="Mei H."/>
            <person name="Zhang T."/>
            <person name="Gao T."/>
            <person name="Zhang H."/>
        </authorList>
    </citation>
    <scope>NUCLEOTIDE SEQUENCE</scope>
    <source>
        <strain evidence="7">3651</strain>
    </source>
</reference>
<organism evidence="7 8">
    <name type="scientific">Sesamum alatum</name>
    <dbReference type="NCBI Taxonomy" id="300844"/>
    <lineage>
        <taxon>Eukaryota</taxon>
        <taxon>Viridiplantae</taxon>
        <taxon>Streptophyta</taxon>
        <taxon>Embryophyta</taxon>
        <taxon>Tracheophyta</taxon>
        <taxon>Spermatophyta</taxon>
        <taxon>Magnoliopsida</taxon>
        <taxon>eudicotyledons</taxon>
        <taxon>Gunneridae</taxon>
        <taxon>Pentapetalae</taxon>
        <taxon>asterids</taxon>
        <taxon>lamiids</taxon>
        <taxon>Lamiales</taxon>
        <taxon>Pedaliaceae</taxon>
        <taxon>Sesamum</taxon>
    </lineage>
</organism>
<dbReference type="InterPro" id="IPR003653">
    <property type="entry name" value="Peptidase_C48_C"/>
</dbReference>
<comment type="caution">
    <text evidence="7">The sequence shown here is derived from an EMBL/GenBank/DDBJ whole genome shotgun (WGS) entry which is preliminary data.</text>
</comment>
<gene>
    <name evidence="7" type="ORF">Salat_2381000</name>
</gene>
<evidence type="ECO:0000256" key="2">
    <source>
        <dbReference type="ARBA" id="ARBA00022670"/>
    </source>
</evidence>
<accession>A0AAE1XX57</accession>
<evidence type="ECO:0000259" key="6">
    <source>
        <dbReference type="PROSITE" id="PS50600"/>
    </source>
</evidence>
<evidence type="ECO:0000313" key="8">
    <source>
        <dbReference type="Proteomes" id="UP001293254"/>
    </source>
</evidence>
<dbReference type="AlphaFoldDB" id="A0AAE1XX57"/>
<sequence length="408" mass="46940">MKVTDSFPKTYQRKRTARKRRTEFCTQLPSSSSGVDGNLKGFAGSKSHDQENGGYKIQKHHLTLTLNLRVYEKILLAKERKLFNTSFPFSSFPRGPRSKSKVARKQTTSGHMAGVSPEGVSTECPCPTSSTACLPARRRGRKRKTKPKDELADSEVTVPLRSHFRGQVRRGRNGSNTRTDERGKLDSATFLHYFMHIWSAFPEEKVKSVAYFDPLWFDLYANENNRVMVLNWIKEKGIFSKKYVLVPIVMWSHWSLLIFCHLGESRHSKTATPCMLLLDSLHAIGPTRLEPLIRRLLFDIHDREEKLESKEQLRKMPLLIPKVPQQRKGEECGFYVLYYINLFLESAPENFDVSEGYPYFMKKDWFTAEGVESFYQRLDSFPVSSSDHDDSASVDSNNSVELIETSFL</sequence>
<comment type="similarity">
    <text evidence="1">Belongs to the peptidase C48 family.</text>
</comment>
<feature type="region of interest" description="Disordered" evidence="5">
    <location>
        <begin position="90"/>
        <end position="121"/>
    </location>
</feature>
<dbReference type="Gene3D" id="1.10.418.20">
    <property type="match status" value="1"/>
</dbReference>
<dbReference type="Gene3D" id="3.30.310.130">
    <property type="entry name" value="Ubiquitin-related"/>
    <property type="match status" value="1"/>
</dbReference>
<dbReference type="PROSITE" id="PS50600">
    <property type="entry name" value="ULP_PROTEASE"/>
    <property type="match status" value="1"/>
</dbReference>
<reference evidence="7" key="1">
    <citation type="submission" date="2020-06" db="EMBL/GenBank/DDBJ databases">
        <authorList>
            <person name="Li T."/>
            <person name="Hu X."/>
            <person name="Zhang T."/>
            <person name="Song X."/>
            <person name="Zhang H."/>
            <person name="Dai N."/>
            <person name="Sheng W."/>
            <person name="Hou X."/>
            <person name="Wei L."/>
        </authorList>
    </citation>
    <scope>NUCLEOTIDE SEQUENCE</scope>
    <source>
        <strain evidence="7">3651</strain>
        <tissue evidence="7">Leaf</tissue>
    </source>
</reference>
<name>A0AAE1XX57_9LAMI</name>